<evidence type="ECO:0000256" key="5">
    <source>
        <dbReference type="ARBA" id="ARBA00022723"/>
    </source>
</evidence>
<dbReference type="Proteomes" id="UP000184322">
    <property type="component" value="Chromosome"/>
</dbReference>
<keyword evidence="4" id="KW-0808">Transferase</keyword>
<keyword evidence="5" id="KW-0479">Metal-binding</keyword>
<evidence type="ECO:0000313" key="11">
    <source>
        <dbReference type="Proteomes" id="UP000184322"/>
    </source>
</evidence>
<evidence type="ECO:0000256" key="7">
    <source>
        <dbReference type="ARBA" id="ARBA00023052"/>
    </source>
</evidence>
<evidence type="ECO:0000256" key="6">
    <source>
        <dbReference type="ARBA" id="ARBA00022842"/>
    </source>
</evidence>
<accession>A0A1L4FSM3</accession>
<dbReference type="CDD" id="cd02012">
    <property type="entry name" value="TPP_TK"/>
    <property type="match status" value="1"/>
</dbReference>
<evidence type="ECO:0000256" key="2">
    <source>
        <dbReference type="ARBA" id="ARBA00001964"/>
    </source>
</evidence>
<dbReference type="Pfam" id="PF00456">
    <property type="entry name" value="Transketolase_N"/>
    <property type="match status" value="1"/>
</dbReference>
<dbReference type="SMART" id="SM00861">
    <property type="entry name" value="Transket_pyr"/>
    <property type="match status" value="1"/>
</dbReference>
<dbReference type="InterPro" id="IPR005475">
    <property type="entry name" value="Transketolase-like_Pyr-bd"/>
</dbReference>
<dbReference type="GO" id="GO:0005829">
    <property type="term" value="C:cytosol"/>
    <property type="evidence" value="ECO:0007669"/>
    <property type="project" value="TreeGrafter"/>
</dbReference>
<dbReference type="InterPro" id="IPR055152">
    <property type="entry name" value="Transketolase-like_C_2"/>
</dbReference>
<dbReference type="InterPro" id="IPR033247">
    <property type="entry name" value="Transketolase_fam"/>
</dbReference>
<comment type="catalytic activity">
    <reaction evidence="8">
        <text>D-sedoheptulose 7-phosphate + D-glyceraldehyde 3-phosphate = aldehydo-D-ribose 5-phosphate + D-xylulose 5-phosphate</text>
        <dbReference type="Rhea" id="RHEA:10508"/>
        <dbReference type="ChEBI" id="CHEBI:57483"/>
        <dbReference type="ChEBI" id="CHEBI:57737"/>
        <dbReference type="ChEBI" id="CHEBI:58273"/>
        <dbReference type="ChEBI" id="CHEBI:59776"/>
        <dbReference type="EC" id="2.2.1.1"/>
    </reaction>
</comment>
<evidence type="ECO:0000256" key="4">
    <source>
        <dbReference type="ARBA" id="ARBA00022679"/>
    </source>
</evidence>
<evidence type="ECO:0000313" key="10">
    <source>
        <dbReference type="EMBL" id="APJ38592.1"/>
    </source>
</evidence>
<evidence type="ECO:0000256" key="8">
    <source>
        <dbReference type="ARBA" id="ARBA00049473"/>
    </source>
</evidence>
<dbReference type="AlphaFoldDB" id="A0A1L4FSM3"/>
<dbReference type="Pfam" id="PF02779">
    <property type="entry name" value="Transket_pyr"/>
    <property type="match status" value="1"/>
</dbReference>
<dbReference type="RefSeq" id="WP_073372596.1">
    <property type="nucleotide sequence ID" value="NZ_CP017813.1"/>
</dbReference>
<organism evidence="10 11">
    <name type="scientific">Mycoplasmopsis pullorum</name>
    <dbReference type="NCBI Taxonomy" id="48003"/>
    <lineage>
        <taxon>Bacteria</taxon>
        <taxon>Bacillati</taxon>
        <taxon>Mycoplasmatota</taxon>
        <taxon>Mycoplasmoidales</taxon>
        <taxon>Metamycoplasmataceae</taxon>
        <taxon>Mycoplasmopsis</taxon>
    </lineage>
</organism>
<evidence type="ECO:0000256" key="1">
    <source>
        <dbReference type="ARBA" id="ARBA00001946"/>
    </source>
</evidence>
<dbReference type="Gene3D" id="3.40.50.920">
    <property type="match status" value="1"/>
</dbReference>
<dbReference type="Pfam" id="PF22613">
    <property type="entry name" value="Transketolase_C_1"/>
    <property type="match status" value="1"/>
</dbReference>
<evidence type="ECO:0000256" key="3">
    <source>
        <dbReference type="ARBA" id="ARBA00007131"/>
    </source>
</evidence>
<sequence length="651" mass="72460">MNKNIENKLVSSMQAIALDSINKAGQGHIGMAIGAAPITYSLIGKILNFNAKNPKWINRDRFVLSAGHGSMSIYSIMHFMGLLSVEDMKNHKHLHSKTPSHPEIDANEFVDATTGPLGQGIAMAVGMAISQRYLQKEFNREKFDIFNHHVFALHGDGCLQEGVALEAIQLAGTLNLDRLILIHDYNAIQIDSKTSEVNNIDFKKYFESQNFAVFEANTNDLDSIINAIEAAKKANKPSYIQVHSVIAQNTPVEGKSNGHNGTLKSDQTLEFKHKIGLTNEVPFEYDADVYDYAQTLWANKVKKYNEWVEKFDEYQKAYPELAKKLNLIVNKEVSYDLSGVEFTESNVATRNYIATIMKYIDANYNSVVGGSADLFAATKVGFAKQFASESGANIKYGIREFAMGSINNGINLDTGLKTIDSTFLAFADYMKPALRLGALMEQPAIHVFTHDSYQVGGDGPTHQPFDQIPMLRAMSNLKVVRPCDETEMLAAFQYALNSQKNQVAIIGCRQPIPSFNLLPNRTQLEAAYVIKAAEDFEVSLLASGSEVGLAVEVANKLSSEFNVKAQVISVPLLQDLIDNTELVQKLKLDQKPMYVIEATSDSMWFRLSKYNKLDAHLSSGYGYSEDGQKVYEIKGFEVNNLTNKVLEFLKW</sequence>
<dbReference type="GO" id="GO:0046872">
    <property type="term" value="F:metal ion binding"/>
    <property type="evidence" value="ECO:0007669"/>
    <property type="project" value="UniProtKB-KW"/>
</dbReference>
<proteinExistence type="inferred from homology"/>
<dbReference type="SUPFAM" id="SSF52518">
    <property type="entry name" value="Thiamin diphosphate-binding fold (THDP-binding)"/>
    <property type="match status" value="2"/>
</dbReference>
<evidence type="ECO:0000259" key="9">
    <source>
        <dbReference type="SMART" id="SM00861"/>
    </source>
</evidence>
<keyword evidence="11" id="KW-1185">Reference proteome</keyword>
<dbReference type="KEGG" id="mpul:BLA55_02910"/>
<dbReference type="PANTHER" id="PTHR43522">
    <property type="entry name" value="TRANSKETOLASE"/>
    <property type="match status" value="1"/>
</dbReference>
<keyword evidence="6" id="KW-0460">Magnesium</keyword>
<protein>
    <submittedName>
        <fullName evidence="10">Transketolase</fullName>
    </submittedName>
</protein>
<dbReference type="EMBL" id="CP017813">
    <property type="protein sequence ID" value="APJ38592.1"/>
    <property type="molecule type" value="Genomic_DNA"/>
</dbReference>
<dbReference type="PANTHER" id="PTHR43522:SF2">
    <property type="entry name" value="TRANSKETOLASE 1-RELATED"/>
    <property type="match status" value="1"/>
</dbReference>
<dbReference type="InterPro" id="IPR009014">
    <property type="entry name" value="Transketo_C/PFOR_II"/>
</dbReference>
<feature type="domain" description="Transketolase-like pyrimidine-binding" evidence="9">
    <location>
        <begin position="347"/>
        <end position="514"/>
    </location>
</feature>
<dbReference type="STRING" id="48003.BLA55_02910"/>
<dbReference type="InterPro" id="IPR029061">
    <property type="entry name" value="THDP-binding"/>
</dbReference>
<dbReference type="OrthoDB" id="8732661at2"/>
<comment type="similarity">
    <text evidence="3">Belongs to the transketolase family.</text>
</comment>
<dbReference type="InterPro" id="IPR005474">
    <property type="entry name" value="Transketolase_N"/>
</dbReference>
<keyword evidence="7" id="KW-0786">Thiamine pyrophosphate</keyword>
<dbReference type="GO" id="GO:0004802">
    <property type="term" value="F:transketolase activity"/>
    <property type="evidence" value="ECO:0007669"/>
    <property type="project" value="UniProtKB-EC"/>
</dbReference>
<reference evidence="11" key="1">
    <citation type="submission" date="2016-10" db="EMBL/GenBank/DDBJ databases">
        <authorList>
            <person name="Beylefeld A."/>
            <person name="Abolnik C."/>
        </authorList>
    </citation>
    <scope>NUCLEOTIDE SEQUENCE [LARGE SCALE GENOMIC DNA]</scope>
    <source>
        <strain evidence="11">B359_6</strain>
    </source>
</reference>
<dbReference type="CDD" id="cd07033">
    <property type="entry name" value="TPP_PYR_DXS_TK_like"/>
    <property type="match status" value="1"/>
</dbReference>
<dbReference type="Gene3D" id="3.40.50.970">
    <property type="match status" value="2"/>
</dbReference>
<dbReference type="GO" id="GO:0006098">
    <property type="term" value="P:pentose-phosphate shunt"/>
    <property type="evidence" value="ECO:0007669"/>
    <property type="project" value="TreeGrafter"/>
</dbReference>
<comment type="cofactor">
    <cofactor evidence="2">
        <name>thiamine diphosphate</name>
        <dbReference type="ChEBI" id="CHEBI:58937"/>
    </cofactor>
</comment>
<dbReference type="SUPFAM" id="SSF52922">
    <property type="entry name" value="TK C-terminal domain-like"/>
    <property type="match status" value="1"/>
</dbReference>
<comment type="cofactor">
    <cofactor evidence="1">
        <name>Mg(2+)</name>
        <dbReference type="ChEBI" id="CHEBI:18420"/>
    </cofactor>
</comment>
<name>A0A1L4FSM3_9BACT</name>
<gene>
    <name evidence="10" type="ORF">BLA55_02910</name>
</gene>